<evidence type="ECO:0000313" key="1">
    <source>
        <dbReference type="EMBL" id="KAG1803279.1"/>
    </source>
</evidence>
<organism evidence="1 2">
    <name type="scientific">Suillus subaureus</name>
    <dbReference type="NCBI Taxonomy" id="48587"/>
    <lineage>
        <taxon>Eukaryota</taxon>
        <taxon>Fungi</taxon>
        <taxon>Dikarya</taxon>
        <taxon>Basidiomycota</taxon>
        <taxon>Agaricomycotina</taxon>
        <taxon>Agaricomycetes</taxon>
        <taxon>Agaricomycetidae</taxon>
        <taxon>Boletales</taxon>
        <taxon>Suillineae</taxon>
        <taxon>Suillaceae</taxon>
        <taxon>Suillus</taxon>
    </lineage>
</organism>
<keyword evidence="2" id="KW-1185">Reference proteome</keyword>
<protein>
    <submittedName>
        <fullName evidence="1">Uncharacterized protein</fullName>
    </submittedName>
</protein>
<dbReference type="OrthoDB" id="2692163at2759"/>
<sequence>MYAKYPPTISKAQWYFRAMAGTKIYMKIGTYLALVCPYLINGNQMAFLSTLSYTEPGLLRFRWNPEMTVLSIDRALIESSLLDLKEMMDSLFCGCPWQDILDYIDQHTNPPDLDKWFLD</sequence>
<dbReference type="GeneID" id="64627652"/>
<accession>A0A9P7DUG6</accession>
<reference evidence="1" key="1">
    <citation type="journal article" date="2020" name="New Phytol.">
        <title>Comparative genomics reveals dynamic genome evolution in host specialist ectomycorrhizal fungi.</title>
        <authorList>
            <person name="Lofgren L.A."/>
            <person name="Nguyen N.H."/>
            <person name="Vilgalys R."/>
            <person name="Ruytinx J."/>
            <person name="Liao H.L."/>
            <person name="Branco S."/>
            <person name="Kuo A."/>
            <person name="LaButti K."/>
            <person name="Lipzen A."/>
            <person name="Andreopoulos W."/>
            <person name="Pangilinan J."/>
            <person name="Riley R."/>
            <person name="Hundley H."/>
            <person name="Na H."/>
            <person name="Barry K."/>
            <person name="Grigoriev I.V."/>
            <person name="Stajich J.E."/>
            <person name="Kennedy P.G."/>
        </authorList>
    </citation>
    <scope>NUCLEOTIDE SEQUENCE</scope>
    <source>
        <strain evidence="1">MN1</strain>
    </source>
</reference>
<evidence type="ECO:0000313" key="2">
    <source>
        <dbReference type="Proteomes" id="UP000807769"/>
    </source>
</evidence>
<gene>
    <name evidence="1" type="ORF">BJ212DRAFT_1304607</name>
</gene>
<dbReference type="AlphaFoldDB" id="A0A9P7DUG6"/>
<comment type="caution">
    <text evidence="1">The sequence shown here is derived from an EMBL/GenBank/DDBJ whole genome shotgun (WGS) entry which is preliminary data.</text>
</comment>
<proteinExistence type="predicted"/>
<dbReference type="EMBL" id="JABBWG010000068">
    <property type="protein sequence ID" value="KAG1803279.1"/>
    <property type="molecule type" value="Genomic_DNA"/>
</dbReference>
<name>A0A9P7DUG6_9AGAM</name>
<dbReference type="RefSeq" id="XP_041186514.1">
    <property type="nucleotide sequence ID" value="XM_041333635.1"/>
</dbReference>
<dbReference type="Proteomes" id="UP000807769">
    <property type="component" value="Unassembled WGS sequence"/>
</dbReference>